<dbReference type="PIRSF" id="PIRSF002741">
    <property type="entry name" value="MppA"/>
    <property type="match status" value="1"/>
</dbReference>
<feature type="domain" description="Solute-binding protein family 5" evidence="2">
    <location>
        <begin position="176"/>
        <end position="548"/>
    </location>
</feature>
<protein>
    <submittedName>
        <fullName evidence="3">ABC transporter substrate-binding protein</fullName>
    </submittedName>
</protein>
<dbReference type="Proteomes" id="UP000326838">
    <property type="component" value="Unassembled WGS sequence"/>
</dbReference>
<evidence type="ECO:0000256" key="1">
    <source>
        <dbReference type="SAM" id="MobiDB-lite"/>
    </source>
</evidence>
<name>A0A5N0TGF4_9MICO</name>
<dbReference type="InterPro" id="IPR000914">
    <property type="entry name" value="SBP_5_dom"/>
</dbReference>
<evidence type="ECO:0000313" key="3">
    <source>
        <dbReference type="EMBL" id="KAA9133671.1"/>
    </source>
</evidence>
<accession>A0A5N0TGF4</accession>
<dbReference type="GO" id="GO:1904680">
    <property type="term" value="F:peptide transmembrane transporter activity"/>
    <property type="evidence" value="ECO:0007669"/>
    <property type="project" value="TreeGrafter"/>
</dbReference>
<organism evidence="3 4">
    <name type="scientific">Microbacterium caowuchunii</name>
    <dbReference type="NCBI Taxonomy" id="2614638"/>
    <lineage>
        <taxon>Bacteria</taxon>
        <taxon>Bacillati</taxon>
        <taxon>Actinomycetota</taxon>
        <taxon>Actinomycetes</taxon>
        <taxon>Micrococcales</taxon>
        <taxon>Microbacteriaceae</taxon>
        <taxon>Microbacterium</taxon>
    </lineage>
</organism>
<dbReference type="GO" id="GO:0015833">
    <property type="term" value="P:peptide transport"/>
    <property type="evidence" value="ECO:0007669"/>
    <property type="project" value="TreeGrafter"/>
</dbReference>
<dbReference type="AlphaFoldDB" id="A0A5N0TGF4"/>
<comment type="caution">
    <text evidence="3">The sequence shown here is derived from an EMBL/GenBank/DDBJ whole genome shotgun (WGS) entry which is preliminary data.</text>
</comment>
<feature type="region of interest" description="Disordered" evidence="1">
    <location>
        <begin position="23"/>
        <end position="77"/>
    </location>
</feature>
<proteinExistence type="predicted"/>
<gene>
    <name evidence="3" type="ORF">F6B40_07880</name>
</gene>
<evidence type="ECO:0000259" key="2">
    <source>
        <dbReference type="Pfam" id="PF00496"/>
    </source>
</evidence>
<dbReference type="Gene3D" id="3.40.190.10">
    <property type="entry name" value="Periplasmic binding protein-like II"/>
    <property type="match status" value="1"/>
</dbReference>
<dbReference type="SUPFAM" id="SSF53850">
    <property type="entry name" value="Periplasmic binding protein-like II"/>
    <property type="match status" value="1"/>
</dbReference>
<dbReference type="InterPro" id="IPR030678">
    <property type="entry name" value="Peptide/Ni-bd"/>
</dbReference>
<dbReference type="Pfam" id="PF00496">
    <property type="entry name" value="SBP_bac_5"/>
    <property type="match status" value="1"/>
</dbReference>
<reference evidence="4" key="1">
    <citation type="submission" date="2019-09" db="EMBL/GenBank/DDBJ databases">
        <title>Mumia zhuanghuii sp. nov. isolated from the intestinal contents of plateau pika (Ochotona curzoniae) in the Qinghai-Tibet plateau of China.</title>
        <authorList>
            <person name="Tian Z."/>
        </authorList>
    </citation>
    <scope>NUCLEOTIDE SEQUENCE [LARGE SCALE GENOMIC DNA]</scope>
    <source>
        <strain evidence="4">L-033</strain>
    </source>
</reference>
<dbReference type="GO" id="GO:0042597">
    <property type="term" value="C:periplasmic space"/>
    <property type="evidence" value="ECO:0007669"/>
    <property type="project" value="UniProtKB-ARBA"/>
</dbReference>
<dbReference type="InterPro" id="IPR039424">
    <property type="entry name" value="SBP_5"/>
</dbReference>
<dbReference type="Gene3D" id="3.10.105.10">
    <property type="entry name" value="Dipeptide-binding Protein, Domain 3"/>
    <property type="match status" value="1"/>
</dbReference>
<dbReference type="EMBL" id="VYUY01000009">
    <property type="protein sequence ID" value="KAA9133671.1"/>
    <property type="molecule type" value="Genomic_DNA"/>
</dbReference>
<dbReference type="GO" id="GO:0043190">
    <property type="term" value="C:ATP-binding cassette (ABC) transporter complex"/>
    <property type="evidence" value="ECO:0007669"/>
    <property type="project" value="InterPro"/>
</dbReference>
<dbReference type="PANTHER" id="PTHR30290">
    <property type="entry name" value="PERIPLASMIC BINDING COMPONENT OF ABC TRANSPORTER"/>
    <property type="match status" value="1"/>
</dbReference>
<dbReference type="CDD" id="cd00995">
    <property type="entry name" value="PBP2_NikA_DppA_OppA_like"/>
    <property type="match status" value="1"/>
</dbReference>
<keyword evidence="4" id="KW-1185">Reference proteome</keyword>
<evidence type="ECO:0000313" key="4">
    <source>
        <dbReference type="Proteomes" id="UP000326838"/>
    </source>
</evidence>
<sequence>MGGHQLAQRDALAGPGKRLLITLDAGPAIPRNSRRSASSTRKDCPPSPENRVSAALKPPRQLRNATSKGKRHMKRIRNEGRSAARLIGSFAVVLGLGLTSVACAPGGQSDATDEGKSGEPQSGGELTVLLDAGFAGGWATGLDPATSNTTGANLPQNSAIFGGLFTLEAEEGEDAEIVPNQAESYEWTDEGRTLTITLRDGITFTDGTPMDADAVLWNWIRALNSGSTGAPRIDLKTDGPAPTLDPEFMDSLWAALPEDVNKADVESDLTAIQVVDDLTLKIQLNTVNGSLLNSFPGTNLNLIGSPTAYAEMGAEAFSLTPVAAGPFIVTSDKLNERLELEKNPDYFKEGLPYLDELTFQSVAGDQVAYQTLLAGQGDVIEGLSSVTLIEEAGKNPDVRVVLGAPTSPYVIQLNSRIAPFDDKRAREAIYYATDFDAINEGLFKGQGEMSQSFTASGGLFWEPDVDGYRTYDPEKAKEIVEELGGLKVTLGTTDIVTARSVTTALQTQWAEAGIDVEIEAQALGDVISDFVGGQWEAMLQTAGAWDPSVGIGVSVRFGSTSPYSGAPLPEGAANAGDALARGLETELDQLLADSIATIDPDERKARYAAVAKYISDEAYGPFGMAFSPAQVMRKNVYGPGLTTPIPALAVNQGVLYDRVWVESD</sequence>